<organism evidence="4 5">
    <name type="scientific">Polaromonas eurypsychrophila</name>
    <dbReference type="NCBI Taxonomy" id="1614635"/>
    <lineage>
        <taxon>Bacteria</taxon>
        <taxon>Pseudomonadati</taxon>
        <taxon>Pseudomonadota</taxon>
        <taxon>Betaproteobacteria</taxon>
        <taxon>Burkholderiales</taxon>
        <taxon>Comamonadaceae</taxon>
        <taxon>Polaromonas</taxon>
    </lineage>
</organism>
<name>A0A916SI48_9BURK</name>
<dbReference type="GO" id="GO:0004602">
    <property type="term" value="F:glutathione peroxidase activity"/>
    <property type="evidence" value="ECO:0007669"/>
    <property type="project" value="TreeGrafter"/>
</dbReference>
<dbReference type="Proteomes" id="UP000620596">
    <property type="component" value="Unassembled WGS sequence"/>
</dbReference>
<dbReference type="Gene3D" id="3.40.30.10">
    <property type="entry name" value="Glutaredoxin"/>
    <property type="match status" value="1"/>
</dbReference>
<comment type="similarity">
    <text evidence="1">Belongs to the GST superfamily. NadH family.</text>
</comment>
<dbReference type="EC" id="5.99.1.4" evidence="1"/>
<evidence type="ECO:0000259" key="3">
    <source>
        <dbReference type="Pfam" id="PF01323"/>
    </source>
</evidence>
<dbReference type="SUPFAM" id="SSF52833">
    <property type="entry name" value="Thioredoxin-like"/>
    <property type="match status" value="1"/>
</dbReference>
<reference evidence="4" key="2">
    <citation type="submission" date="2020-09" db="EMBL/GenBank/DDBJ databases">
        <authorList>
            <person name="Sun Q."/>
            <person name="Zhou Y."/>
        </authorList>
    </citation>
    <scope>NUCLEOTIDE SEQUENCE</scope>
    <source>
        <strain evidence="4">CGMCC 1.15322</strain>
    </source>
</reference>
<keyword evidence="1 4" id="KW-0413">Isomerase</keyword>
<protein>
    <recommendedName>
        <fullName evidence="1">2-hydroxychromene-2-carboxylate isomerase</fullName>
        <ecNumber evidence="1">5.99.1.4</ecNumber>
    </recommendedName>
</protein>
<dbReference type="InterPro" id="IPR036249">
    <property type="entry name" value="Thioredoxin-like_sf"/>
</dbReference>
<proteinExistence type="inferred from homology"/>
<gene>
    <name evidence="4" type="ORF">GCM10011496_23630</name>
</gene>
<dbReference type="GO" id="GO:0004364">
    <property type="term" value="F:glutathione transferase activity"/>
    <property type="evidence" value="ECO:0007669"/>
    <property type="project" value="TreeGrafter"/>
</dbReference>
<dbReference type="InterPro" id="IPR044087">
    <property type="entry name" value="NahD-like"/>
</dbReference>
<dbReference type="EMBL" id="BMIG01000008">
    <property type="protein sequence ID" value="GGB01971.1"/>
    <property type="molecule type" value="Genomic_DNA"/>
</dbReference>
<dbReference type="GO" id="GO:0018845">
    <property type="term" value="F:2-hydroxychromene-2-carboxylate isomerase activity"/>
    <property type="evidence" value="ECO:0007669"/>
    <property type="project" value="UniProtKB-UniRule"/>
</dbReference>
<evidence type="ECO:0000313" key="4">
    <source>
        <dbReference type="EMBL" id="GGB01971.1"/>
    </source>
</evidence>
<evidence type="ECO:0000313" key="5">
    <source>
        <dbReference type="Proteomes" id="UP000620596"/>
    </source>
</evidence>
<accession>A0A916SI48</accession>
<keyword evidence="5" id="KW-1185">Reference proteome</keyword>
<feature type="domain" description="DSBA-like thioredoxin" evidence="3">
    <location>
        <begin position="4"/>
        <end position="188"/>
    </location>
</feature>
<dbReference type="Pfam" id="PF01323">
    <property type="entry name" value="DSBA"/>
    <property type="match status" value="1"/>
</dbReference>
<dbReference type="GO" id="GO:1901170">
    <property type="term" value="P:naphthalene catabolic process"/>
    <property type="evidence" value="ECO:0007669"/>
    <property type="project" value="InterPro"/>
</dbReference>
<dbReference type="InterPro" id="IPR014440">
    <property type="entry name" value="HCCAis_GSTk"/>
</dbReference>
<evidence type="ECO:0000256" key="2">
    <source>
        <dbReference type="PIRSR" id="PIRSR006386-1"/>
    </source>
</evidence>
<reference evidence="4" key="1">
    <citation type="journal article" date="2014" name="Int. J. Syst. Evol. Microbiol.">
        <title>Complete genome sequence of Corynebacterium casei LMG S-19264T (=DSM 44701T), isolated from a smear-ripened cheese.</title>
        <authorList>
            <consortium name="US DOE Joint Genome Institute (JGI-PGF)"/>
            <person name="Walter F."/>
            <person name="Albersmeier A."/>
            <person name="Kalinowski J."/>
            <person name="Ruckert C."/>
        </authorList>
    </citation>
    <scope>NUCLEOTIDE SEQUENCE</scope>
    <source>
        <strain evidence="4">CGMCC 1.15322</strain>
    </source>
</reference>
<feature type="active site" description="Nucleophile" evidence="2">
    <location>
        <position position="12"/>
    </location>
</feature>
<dbReference type="PIRSF" id="PIRSF006386">
    <property type="entry name" value="HCCAis_GSTk"/>
    <property type="match status" value="1"/>
</dbReference>
<dbReference type="PANTHER" id="PTHR42943:SF2">
    <property type="entry name" value="GLUTATHIONE S-TRANSFERASE KAPPA 1"/>
    <property type="match status" value="1"/>
</dbReference>
<dbReference type="PANTHER" id="PTHR42943">
    <property type="entry name" value="GLUTATHIONE S-TRANSFERASE KAPPA"/>
    <property type="match status" value="1"/>
</dbReference>
<dbReference type="AlphaFoldDB" id="A0A916SI48"/>
<dbReference type="InterPro" id="IPR001853">
    <property type="entry name" value="DSBA-like_thioredoxin_dom"/>
</dbReference>
<dbReference type="GO" id="GO:0006749">
    <property type="term" value="P:glutathione metabolic process"/>
    <property type="evidence" value="ECO:0007669"/>
    <property type="project" value="TreeGrafter"/>
</dbReference>
<evidence type="ECO:0000256" key="1">
    <source>
        <dbReference type="PIRNR" id="PIRNR006386"/>
    </source>
</evidence>
<sequence length="214" mass="23863">MKHITFYLDFISPYAYLAFEKLPEALKGISYSVTYKPLLFAGLLKHHGQLGPAEIVGKREWTYRQVLWLAHEQGLEFQLPARHPFNPLPLLRLAVACDAKGTPNRYVCETLLRHVWRGGADAADESRLGQMTALLAPQRAPGSVEVKADLKAHTDEAIQQGVFGVPTITVDGKLFWGLDALPMLRAYLLGNAWFDGLDWDAARQLESGATRPKP</sequence>
<dbReference type="InterPro" id="IPR051924">
    <property type="entry name" value="GST_Kappa/NadH"/>
</dbReference>
<comment type="catalytic activity">
    <reaction evidence="1">
        <text>2-hydroxychromene-2-carboxylate = (3E)-4-(2-hydroxyphenyl)-2-oxobut-3-enoate</text>
        <dbReference type="Rhea" id="RHEA:27401"/>
        <dbReference type="ChEBI" id="CHEBI:59350"/>
        <dbReference type="ChEBI" id="CHEBI:59353"/>
        <dbReference type="EC" id="5.99.1.4"/>
    </reaction>
</comment>
<dbReference type="CDD" id="cd03022">
    <property type="entry name" value="DsbA_HCCA_Iso"/>
    <property type="match status" value="1"/>
</dbReference>
<comment type="caution">
    <text evidence="4">The sequence shown here is derived from an EMBL/GenBank/DDBJ whole genome shotgun (WGS) entry which is preliminary data.</text>
</comment>
<dbReference type="RefSeq" id="WP_188708723.1">
    <property type="nucleotide sequence ID" value="NZ_BMIG01000008.1"/>
</dbReference>